<proteinExistence type="predicted"/>
<dbReference type="AlphaFoldDB" id="A0ABC8JJA0"/>
<organism evidence="2 3">
    <name type="scientific">Eruca vesicaria subsp. sativa</name>
    <name type="common">Garden rocket</name>
    <name type="synonym">Eruca sativa</name>
    <dbReference type="NCBI Taxonomy" id="29727"/>
    <lineage>
        <taxon>Eukaryota</taxon>
        <taxon>Viridiplantae</taxon>
        <taxon>Streptophyta</taxon>
        <taxon>Embryophyta</taxon>
        <taxon>Tracheophyta</taxon>
        <taxon>Spermatophyta</taxon>
        <taxon>Magnoliopsida</taxon>
        <taxon>eudicotyledons</taxon>
        <taxon>Gunneridae</taxon>
        <taxon>Pentapetalae</taxon>
        <taxon>rosids</taxon>
        <taxon>malvids</taxon>
        <taxon>Brassicales</taxon>
        <taxon>Brassicaceae</taxon>
        <taxon>Brassiceae</taxon>
        <taxon>Eruca</taxon>
    </lineage>
</organism>
<name>A0ABC8JJA0_ERUVS</name>
<comment type="caution">
    <text evidence="2">The sequence shown here is derived from an EMBL/GenBank/DDBJ whole genome shotgun (WGS) entry which is preliminary data.</text>
</comment>
<keyword evidence="3" id="KW-1185">Reference proteome</keyword>
<evidence type="ECO:0000313" key="2">
    <source>
        <dbReference type="EMBL" id="CAH8328842.1"/>
    </source>
</evidence>
<evidence type="ECO:0000256" key="1">
    <source>
        <dbReference type="SAM" id="MobiDB-lite"/>
    </source>
</evidence>
<protein>
    <submittedName>
        <fullName evidence="2">Uncharacterized protein</fullName>
    </submittedName>
</protein>
<evidence type="ECO:0000313" key="3">
    <source>
        <dbReference type="Proteomes" id="UP001642260"/>
    </source>
</evidence>
<dbReference type="EMBL" id="CAKOAT010109599">
    <property type="protein sequence ID" value="CAH8328842.1"/>
    <property type="molecule type" value="Genomic_DNA"/>
</dbReference>
<accession>A0ABC8JJA0</accession>
<sequence length="68" mass="7761">MWNDVGGSKRKRGGDNRLGKRIPLSGNGFSVTVSESTGFLNEKYVRRVHRDEKNFGDELAVVHYRRLP</sequence>
<feature type="region of interest" description="Disordered" evidence="1">
    <location>
        <begin position="1"/>
        <end position="21"/>
    </location>
</feature>
<dbReference type="Proteomes" id="UP001642260">
    <property type="component" value="Unassembled WGS sequence"/>
</dbReference>
<gene>
    <name evidence="2" type="ORF">ERUC_LOCUS11460</name>
</gene>
<reference evidence="2 3" key="1">
    <citation type="submission" date="2022-03" db="EMBL/GenBank/DDBJ databases">
        <authorList>
            <person name="Macdonald S."/>
            <person name="Ahmed S."/>
            <person name="Newling K."/>
        </authorList>
    </citation>
    <scope>NUCLEOTIDE SEQUENCE [LARGE SCALE GENOMIC DNA]</scope>
</reference>